<organism evidence="8 9">
    <name type="scientific">Eubacterium barkeri</name>
    <name type="common">Clostridium barkeri</name>
    <dbReference type="NCBI Taxonomy" id="1528"/>
    <lineage>
        <taxon>Bacteria</taxon>
        <taxon>Bacillati</taxon>
        <taxon>Bacillota</taxon>
        <taxon>Clostridia</taxon>
        <taxon>Eubacteriales</taxon>
        <taxon>Eubacteriaceae</taxon>
        <taxon>Eubacterium</taxon>
    </lineage>
</organism>
<proteinExistence type="inferred from homology"/>
<dbReference type="RefSeq" id="WP_090246151.1">
    <property type="nucleotide sequence ID" value="NZ_FNOU01000018.1"/>
</dbReference>
<evidence type="ECO:0000256" key="2">
    <source>
        <dbReference type="ARBA" id="ARBA00022649"/>
    </source>
</evidence>
<dbReference type="PANTHER" id="PTHR38039:SF1">
    <property type="entry name" value="TOXIN YOEB"/>
    <property type="match status" value="1"/>
</dbReference>
<name>A0A1H3HIT0_EUBBA</name>
<protein>
    <recommendedName>
        <fullName evidence="7">Endoribonuclease YoeB</fullName>
    </recommendedName>
    <alternativeName>
        <fullName evidence="6">Putative mRNA interferase YoeB</fullName>
    </alternativeName>
</protein>
<keyword evidence="4" id="KW-0255">Endonuclease</keyword>
<dbReference type="GO" id="GO:0045892">
    <property type="term" value="P:negative regulation of DNA-templated transcription"/>
    <property type="evidence" value="ECO:0007669"/>
    <property type="project" value="TreeGrafter"/>
</dbReference>
<dbReference type="AlphaFoldDB" id="A0A1H3HIT0"/>
<dbReference type="Gene3D" id="3.30.2310.20">
    <property type="entry name" value="RelE-like"/>
    <property type="match status" value="1"/>
</dbReference>
<gene>
    <name evidence="8" type="ORF">SAMN04488579_1182</name>
</gene>
<keyword evidence="3" id="KW-0540">Nuclease</keyword>
<keyword evidence="9" id="KW-1185">Reference proteome</keyword>
<dbReference type="EMBL" id="FNOU01000018">
    <property type="protein sequence ID" value="SDY15456.1"/>
    <property type="molecule type" value="Genomic_DNA"/>
</dbReference>
<evidence type="ECO:0000256" key="1">
    <source>
        <dbReference type="ARBA" id="ARBA00008172"/>
    </source>
</evidence>
<dbReference type="PANTHER" id="PTHR38039">
    <property type="entry name" value="TOXIN YOEB"/>
    <property type="match status" value="1"/>
</dbReference>
<dbReference type="InterPro" id="IPR009614">
    <property type="entry name" value="YoeB_toxin"/>
</dbReference>
<dbReference type="STRING" id="1528.SAMN04488579_1182"/>
<reference evidence="9" key="1">
    <citation type="submission" date="2016-10" db="EMBL/GenBank/DDBJ databases">
        <authorList>
            <person name="Varghese N."/>
            <person name="Submissions S."/>
        </authorList>
    </citation>
    <scope>NUCLEOTIDE SEQUENCE [LARGE SCALE GENOMIC DNA]</scope>
    <source>
        <strain evidence="9">VPI 5359</strain>
    </source>
</reference>
<evidence type="ECO:0000256" key="5">
    <source>
        <dbReference type="ARBA" id="ARBA00022801"/>
    </source>
</evidence>
<evidence type="ECO:0000256" key="7">
    <source>
        <dbReference type="ARBA" id="ARBA00050056"/>
    </source>
</evidence>
<sequence length="88" mass="10501">MSKLTFSEMAWADYLTWQNEDKKTLKRINQLIKDIERQGPLTGIGKPERLKGNRHSEYSRRINSFDRLVYEIEEDVIIIKQCKGHYND</sequence>
<dbReference type="SUPFAM" id="SSF143011">
    <property type="entry name" value="RelE-like"/>
    <property type="match status" value="1"/>
</dbReference>
<dbReference type="Proteomes" id="UP000199652">
    <property type="component" value="Unassembled WGS sequence"/>
</dbReference>
<evidence type="ECO:0000313" key="9">
    <source>
        <dbReference type="Proteomes" id="UP000199652"/>
    </source>
</evidence>
<dbReference type="GO" id="GO:0006401">
    <property type="term" value="P:RNA catabolic process"/>
    <property type="evidence" value="ECO:0007669"/>
    <property type="project" value="InterPro"/>
</dbReference>
<comment type="similarity">
    <text evidence="1">Belongs to the YoeB family.</text>
</comment>
<evidence type="ECO:0000313" key="8">
    <source>
        <dbReference type="EMBL" id="SDY15456.1"/>
    </source>
</evidence>
<accession>A0A1H3HIT0</accession>
<evidence type="ECO:0000256" key="6">
    <source>
        <dbReference type="ARBA" id="ARBA00030388"/>
    </source>
</evidence>
<keyword evidence="5" id="KW-0378">Hydrolase</keyword>
<dbReference type="OrthoDB" id="9801102at2"/>
<evidence type="ECO:0000256" key="3">
    <source>
        <dbReference type="ARBA" id="ARBA00022722"/>
    </source>
</evidence>
<evidence type="ECO:0000256" key="4">
    <source>
        <dbReference type="ARBA" id="ARBA00022759"/>
    </source>
</evidence>
<dbReference type="GO" id="GO:0004519">
    <property type="term" value="F:endonuclease activity"/>
    <property type="evidence" value="ECO:0007669"/>
    <property type="project" value="UniProtKB-KW"/>
</dbReference>
<dbReference type="GO" id="GO:0016787">
    <property type="term" value="F:hydrolase activity"/>
    <property type="evidence" value="ECO:0007669"/>
    <property type="project" value="UniProtKB-KW"/>
</dbReference>
<keyword evidence="2" id="KW-1277">Toxin-antitoxin system</keyword>
<dbReference type="InterPro" id="IPR035093">
    <property type="entry name" value="RelE/ParE_toxin_dom_sf"/>
</dbReference>
<dbReference type="Pfam" id="PF06769">
    <property type="entry name" value="YoeB_toxin"/>
    <property type="match status" value="1"/>
</dbReference>
<dbReference type="NCBIfam" id="TIGR02116">
    <property type="entry name" value="toxin_Txe_YoeB"/>
    <property type="match status" value="1"/>
</dbReference>